<dbReference type="HOGENOM" id="CLU_1497356_0_0_1"/>
<dbReference type="RefSeq" id="XP_007603589.1">
    <property type="nucleotide sequence ID" value="XM_007603527.1"/>
</dbReference>
<accession>L2GPQ4</accession>
<dbReference type="VEuPathDB" id="MicrosporidiaDB:VICG_00136"/>
<organism evidence="2 3">
    <name type="scientific">Vittaforma corneae (strain ATCC 50505)</name>
    <name type="common">Microsporidian parasite</name>
    <name type="synonym">Nosema corneum</name>
    <dbReference type="NCBI Taxonomy" id="993615"/>
    <lineage>
        <taxon>Eukaryota</taxon>
        <taxon>Fungi</taxon>
        <taxon>Fungi incertae sedis</taxon>
        <taxon>Microsporidia</taxon>
        <taxon>Nosematidae</taxon>
        <taxon>Vittaforma</taxon>
    </lineage>
</organism>
<dbReference type="Proteomes" id="UP000011082">
    <property type="component" value="Unassembled WGS sequence"/>
</dbReference>
<reference evidence="3" key="1">
    <citation type="submission" date="2011-05" db="EMBL/GenBank/DDBJ databases">
        <title>The genome sequence of Vittaforma corneae strain ATCC 50505.</title>
        <authorList>
            <consortium name="The Broad Institute Genome Sequencing Platform"/>
            <person name="Cuomo C."/>
            <person name="Didier E."/>
            <person name="Bowers L."/>
            <person name="Young S.K."/>
            <person name="Zeng Q."/>
            <person name="Gargeya S."/>
            <person name="Fitzgerald M."/>
            <person name="Haas B."/>
            <person name="Abouelleil A."/>
            <person name="Alvarado L."/>
            <person name="Arachchi H.M."/>
            <person name="Berlin A."/>
            <person name="Chapman S.B."/>
            <person name="Gearin G."/>
            <person name="Goldberg J."/>
            <person name="Griggs A."/>
            <person name="Gujja S."/>
            <person name="Hansen M."/>
            <person name="Heiman D."/>
            <person name="Howarth C."/>
            <person name="Larimer J."/>
            <person name="Lui A."/>
            <person name="MacDonald P.J.P."/>
            <person name="McCowen C."/>
            <person name="Montmayeur A."/>
            <person name="Murphy C."/>
            <person name="Neiman D."/>
            <person name="Pearson M."/>
            <person name="Priest M."/>
            <person name="Roberts A."/>
            <person name="Saif S."/>
            <person name="Shea T."/>
            <person name="Sisk P."/>
            <person name="Stolte C."/>
            <person name="Sykes S."/>
            <person name="Wortman J."/>
            <person name="Nusbaum C."/>
            <person name="Birren B."/>
        </authorList>
    </citation>
    <scope>NUCLEOTIDE SEQUENCE [LARGE SCALE GENOMIC DNA]</scope>
    <source>
        <strain evidence="3">ATCC 50505</strain>
    </source>
</reference>
<name>L2GPQ4_VITCO</name>
<dbReference type="EMBL" id="JH370130">
    <property type="protein sequence ID" value="ELA42821.1"/>
    <property type="molecule type" value="Genomic_DNA"/>
</dbReference>
<dbReference type="GeneID" id="19880854"/>
<gene>
    <name evidence="2" type="ORF">VICG_00136</name>
</gene>
<protein>
    <submittedName>
        <fullName evidence="2">Uncharacterized protein</fullName>
    </submittedName>
</protein>
<feature type="compositionally biased region" description="Basic and acidic residues" evidence="1">
    <location>
        <begin position="147"/>
        <end position="164"/>
    </location>
</feature>
<feature type="region of interest" description="Disordered" evidence="1">
    <location>
        <begin position="132"/>
        <end position="180"/>
    </location>
</feature>
<proteinExistence type="predicted"/>
<evidence type="ECO:0000256" key="1">
    <source>
        <dbReference type="SAM" id="MobiDB-lite"/>
    </source>
</evidence>
<sequence>MLTSINRSLVLVEGLHRRKPFKIAGPLLLKRFAFPQILKIFTDMTEDDLLNFNYPIQPQAQIQMENKIKQELRSLSLNTFVPREIERYTDKYLSAISRQDIQKTINIEIMSPELQRSRETCPGIDTNVIFNDMGDEDNNNDGVCNDSSEHGSLETGNDYEHNYYEEDELADENNKNEEVL</sequence>
<evidence type="ECO:0000313" key="3">
    <source>
        <dbReference type="Proteomes" id="UP000011082"/>
    </source>
</evidence>
<dbReference type="InParanoid" id="L2GPQ4"/>
<dbReference type="AlphaFoldDB" id="L2GPQ4"/>
<keyword evidence="3" id="KW-1185">Reference proteome</keyword>
<evidence type="ECO:0000313" key="2">
    <source>
        <dbReference type="EMBL" id="ELA42821.1"/>
    </source>
</evidence>